<dbReference type="InterPro" id="IPR012341">
    <property type="entry name" value="6hp_glycosidase-like_sf"/>
</dbReference>
<dbReference type="InterPro" id="IPR005195">
    <property type="entry name" value="Glyco_hydro_65_M"/>
</dbReference>
<evidence type="ECO:0000313" key="2">
    <source>
        <dbReference type="EMBL" id="TMQ50000.1"/>
    </source>
</evidence>
<name>A0A538SF61_UNCEI</name>
<dbReference type="PANTHER" id="PTHR11051">
    <property type="entry name" value="GLYCOSYL HYDROLASE-RELATED"/>
    <property type="match status" value="1"/>
</dbReference>
<organism evidence="2 3">
    <name type="scientific">Eiseniibacteriota bacterium</name>
    <dbReference type="NCBI Taxonomy" id="2212470"/>
    <lineage>
        <taxon>Bacteria</taxon>
        <taxon>Candidatus Eiseniibacteriota</taxon>
    </lineage>
</organism>
<comment type="caution">
    <text evidence="2">The sequence shown here is derived from an EMBL/GenBank/DDBJ whole genome shotgun (WGS) entry which is preliminary data.</text>
</comment>
<dbReference type="Proteomes" id="UP000320184">
    <property type="component" value="Unassembled WGS sequence"/>
</dbReference>
<dbReference type="InterPro" id="IPR008928">
    <property type="entry name" value="6-hairpin_glycosidase_sf"/>
</dbReference>
<feature type="domain" description="Glycoside hydrolase family 65 central catalytic" evidence="1">
    <location>
        <begin position="3"/>
        <end position="221"/>
    </location>
</feature>
<dbReference type="Pfam" id="PF03632">
    <property type="entry name" value="Glyco_hydro_65m"/>
    <property type="match status" value="1"/>
</dbReference>
<gene>
    <name evidence="2" type="ORF">E6K73_08840</name>
</gene>
<evidence type="ECO:0000313" key="3">
    <source>
        <dbReference type="Proteomes" id="UP000320184"/>
    </source>
</evidence>
<dbReference type="GO" id="GO:0004553">
    <property type="term" value="F:hydrolase activity, hydrolyzing O-glycosyl compounds"/>
    <property type="evidence" value="ECO:0007669"/>
    <property type="project" value="TreeGrafter"/>
</dbReference>
<dbReference type="GO" id="GO:0005975">
    <property type="term" value="P:carbohydrate metabolic process"/>
    <property type="evidence" value="ECO:0007669"/>
    <property type="project" value="InterPro"/>
</dbReference>
<dbReference type="AlphaFoldDB" id="A0A538SF61"/>
<evidence type="ECO:0000259" key="1">
    <source>
        <dbReference type="Pfam" id="PF03632"/>
    </source>
</evidence>
<reference evidence="2 3" key="1">
    <citation type="journal article" date="2019" name="Nat. Microbiol.">
        <title>Mediterranean grassland soil C-N compound turnover is dependent on rainfall and depth, and is mediated by genomically divergent microorganisms.</title>
        <authorList>
            <person name="Diamond S."/>
            <person name="Andeer P.F."/>
            <person name="Li Z."/>
            <person name="Crits-Christoph A."/>
            <person name="Burstein D."/>
            <person name="Anantharaman K."/>
            <person name="Lane K.R."/>
            <person name="Thomas B.C."/>
            <person name="Pan C."/>
            <person name="Northen T.R."/>
            <person name="Banfield J.F."/>
        </authorList>
    </citation>
    <scope>NUCLEOTIDE SEQUENCE [LARGE SCALE GENOMIC DNA]</scope>
    <source>
        <strain evidence="2">WS_3</strain>
    </source>
</reference>
<dbReference type="SUPFAM" id="SSF48208">
    <property type="entry name" value="Six-hairpin glycosidases"/>
    <property type="match status" value="1"/>
</dbReference>
<proteinExistence type="predicted"/>
<dbReference type="PANTHER" id="PTHR11051:SF8">
    <property type="entry name" value="PROTEIN-GLUCOSYLGALACTOSYLHYDROXYLYSINE GLUCOSIDASE"/>
    <property type="match status" value="1"/>
</dbReference>
<dbReference type="Gene3D" id="1.50.10.10">
    <property type="match status" value="1"/>
</dbReference>
<accession>A0A538SF61</accession>
<protein>
    <submittedName>
        <fullName evidence="2">Glycoside hydrolase family 65 protein</fullName>
    </submittedName>
</protein>
<keyword evidence="2" id="KW-0378">Hydrolase</keyword>
<dbReference type="EMBL" id="VBOT01000109">
    <property type="protein sequence ID" value="TMQ50000.1"/>
    <property type="molecule type" value="Genomic_DNA"/>
</dbReference>
<sequence length="390" mass="42940">MLFYLLCSADRGTALGIPPMGLSSAGYYGHIFWDSDTWMFPPLLLTHPDIAHSLVAFRRRTLEAARANARANGYRGAMFPWEADELGQETTPYFAVQNAHSEIHISGDVALAQWQYYLATGDSAWLAREGFPVIRETADFWVSRASYDSLRDRYDIKNVVSVAEGLIGVTDDAYTNCVARRNLEIGAAASRRLGKQANPLWTKVAARLHLPVDSTSQAFRTYEGAPDSTLGVITPLLSFPLGVPMSDRVKRTHLEQALARLEQEASGAMMGITLLSVDAAELGERALVDSLLPYGYRGHLRGPFLLLSETPTNDAVNFLTGAGGFLQQVIFGWTGLRLGESGLEPAFPPVLPSSVGRLVLRNLQVRGKRLDVVVDRSGRRILPHRDRTSR</sequence>